<feature type="chain" id="PRO_5025433319" description="Subtilase-type serine protease" evidence="1">
    <location>
        <begin position="23"/>
        <end position="773"/>
    </location>
</feature>
<feature type="signal peptide" evidence="1">
    <location>
        <begin position="1"/>
        <end position="22"/>
    </location>
</feature>
<protein>
    <recommendedName>
        <fullName evidence="4">Subtilase-type serine protease</fullName>
    </recommendedName>
</protein>
<proteinExistence type="predicted"/>
<dbReference type="Proteomes" id="UP000366872">
    <property type="component" value="Unassembled WGS sequence"/>
</dbReference>
<dbReference type="AlphaFoldDB" id="A0A6C2TVP2"/>
<gene>
    <name evidence="2" type="ORF">PDESU_00162</name>
</gene>
<dbReference type="EMBL" id="CAAHFG010000001">
    <property type="protein sequence ID" value="VGO11617.1"/>
    <property type="molecule type" value="Genomic_DNA"/>
</dbReference>
<evidence type="ECO:0000313" key="3">
    <source>
        <dbReference type="Proteomes" id="UP000366872"/>
    </source>
</evidence>
<name>A0A6C2TVP2_PONDE</name>
<evidence type="ECO:0000256" key="1">
    <source>
        <dbReference type="SAM" id="SignalP"/>
    </source>
</evidence>
<dbReference type="RefSeq" id="WP_136077361.1">
    <property type="nucleotide sequence ID" value="NZ_CAAHFG010000001.1"/>
</dbReference>
<keyword evidence="1" id="KW-0732">Signal</keyword>
<reference evidence="2 3" key="1">
    <citation type="submission" date="2019-04" db="EMBL/GenBank/DDBJ databases">
        <authorList>
            <person name="Van Vliet M D."/>
        </authorList>
    </citation>
    <scope>NUCLEOTIDE SEQUENCE [LARGE SCALE GENOMIC DNA]</scope>
    <source>
        <strain evidence="2 3">F1</strain>
    </source>
</reference>
<organism evidence="2 3">
    <name type="scientific">Pontiella desulfatans</name>
    <dbReference type="NCBI Taxonomy" id="2750659"/>
    <lineage>
        <taxon>Bacteria</taxon>
        <taxon>Pseudomonadati</taxon>
        <taxon>Kiritimatiellota</taxon>
        <taxon>Kiritimatiellia</taxon>
        <taxon>Kiritimatiellales</taxon>
        <taxon>Pontiellaceae</taxon>
        <taxon>Pontiella</taxon>
    </lineage>
</organism>
<evidence type="ECO:0000313" key="2">
    <source>
        <dbReference type="EMBL" id="VGO11617.1"/>
    </source>
</evidence>
<sequence length="773" mass="84653">MSRAPKWKVIVLLACGAGSALAANSPHIQYGFPAGGQQGSSFGVEIGGQFLLGSTNVLVSGEGVSVEIVKFGVRYEPRRFRQFVRNRENRMATLAAAREKNDTQEVAKLEKQIAQIEKQIAMADLPVGVDPYDKKDIAKYYKIDDKEQFNPQIEDRLRVKVNIDRNAPPGERELRVYTPAGLSNPIYFQVGTLAEIHEAEPNDDHMGPGLQTVEVPSVINGQVRPGDIDHFRFNANKGDSIVVDVGARRIIPYLADAVPGWFQAVVALYDEDGNEVAYEDDYKFNPDPVLFFDVPDTGTYTLSIRDSIYRGREDFIYRIAIGELPFITSIFPLGAQQGRDVDIALGGRNLPKTRLTGKLPADGFEVRHVSIKKQGYRSNEMPFAIGELNEIFEVEPNNAAEEAQPVRQPLTINGRIQQSGDVDVYGFNGKKGDSVSIEVVARRLNSPLDSVITLNGPGLENPVRNDDNMAKDEHLHLGAGLITHHADSYLHHELPATGRYTVEIGDAQAKGGHDYGYRLRISPSNPDFKLRMEPSGIQIAPGGTAAFTVRAMRQDGFDGKIKLEGANLPEGFSMSEALIPESSDMTRFTITAPKEIKGKAVCPEITGTGIVDGRPVTRPAVPVDNQMQAFLYRHLVPAKELVLAPVEQKPPLAFEARIPKSGVIELPAGQETRILLDGNIFAGQKGYTIKLDTPPEGFSTPKNGWVGRKQIKGKDGKKKNDKNLATGAILIKVEESVPPGTRSSLVVAAEVRQGRDSIYYPAPAIPIKVVKAE</sequence>
<keyword evidence="3" id="KW-1185">Reference proteome</keyword>
<dbReference type="Gene3D" id="2.60.120.380">
    <property type="match status" value="2"/>
</dbReference>
<accession>A0A6C2TVP2</accession>
<evidence type="ECO:0008006" key="4">
    <source>
        <dbReference type="Google" id="ProtNLM"/>
    </source>
</evidence>